<proteinExistence type="predicted"/>
<evidence type="ECO:0000313" key="2">
    <source>
        <dbReference type="Proteomes" id="UP000574390"/>
    </source>
</evidence>
<comment type="caution">
    <text evidence="1">The sequence shown here is derived from an EMBL/GenBank/DDBJ whole genome shotgun (WGS) entry which is preliminary data.</text>
</comment>
<dbReference type="EMBL" id="JABANM010020089">
    <property type="protein sequence ID" value="KAF4723420.1"/>
    <property type="molecule type" value="Genomic_DNA"/>
</dbReference>
<protein>
    <submittedName>
        <fullName evidence="1">Uncharacterized protein</fullName>
    </submittedName>
</protein>
<accession>A0A7J6RUH2</accession>
<dbReference type="AlphaFoldDB" id="A0A7J6RUH2"/>
<dbReference type="Proteomes" id="UP000574390">
    <property type="component" value="Unassembled WGS sequence"/>
</dbReference>
<evidence type="ECO:0000313" key="1">
    <source>
        <dbReference type="EMBL" id="KAF4723420.1"/>
    </source>
</evidence>
<name>A0A7J6RUH2_PEROL</name>
<feature type="non-terminal residue" evidence="1">
    <location>
        <position position="1"/>
    </location>
</feature>
<sequence>MMAKLEGQPRDYRKVSVKQRHSPLRVSIPSVEIGPRRLKRRRIALYEIREPEAAFTAPKDTYRVMVMMSLLIGDDGAKRFMNSYLTVSEDFYFACQQSMSGQLDEDGVDIADLQMKAWRYKELIHKSSSLA</sequence>
<reference evidence="1 2" key="1">
    <citation type="submission" date="2020-04" db="EMBL/GenBank/DDBJ databases">
        <title>Perkinsus olseni comparative genomics.</title>
        <authorList>
            <person name="Bogema D.R."/>
        </authorList>
    </citation>
    <scope>NUCLEOTIDE SEQUENCE [LARGE SCALE GENOMIC DNA]</scope>
    <source>
        <strain evidence="1">ATCC PRA-205</strain>
    </source>
</reference>
<organism evidence="1 2">
    <name type="scientific">Perkinsus olseni</name>
    <name type="common">Perkinsus atlanticus</name>
    <dbReference type="NCBI Taxonomy" id="32597"/>
    <lineage>
        <taxon>Eukaryota</taxon>
        <taxon>Sar</taxon>
        <taxon>Alveolata</taxon>
        <taxon>Perkinsozoa</taxon>
        <taxon>Perkinsea</taxon>
        <taxon>Perkinsida</taxon>
        <taxon>Perkinsidae</taxon>
        <taxon>Perkinsus</taxon>
    </lineage>
</organism>
<gene>
    <name evidence="1" type="ORF">FOZ62_007389</name>
</gene>